<accession>A0A8C5ZX19</accession>
<feature type="region of interest" description="Disordered" evidence="1">
    <location>
        <begin position="1"/>
        <end position="21"/>
    </location>
</feature>
<evidence type="ECO:0000313" key="2">
    <source>
        <dbReference type="Ensembl" id="ENSMMMP00000021412.1"/>
    </source>
</evidence>
<dbReference type="AlphaFoldDB" id="A0A8C5ZX19"/>
<reference evidence="2" key="2">
    <citation type="submission" date="2025-09" db="UniProtKB">
        <authorList>
            <consortium name="Ensembl"/>
        </authorList>
    </citation>
    <scope>IDENTIFICATION</scope>
</reference>
<evidence type="ECO:0000256" key="1">
    <source>
        <dbReference type="SAM" id="MobiDB-lite"/>
    </source>
</evidence>
<dbReference type="Proteomes" id="UP000694407">
    <property type="component" value="Unplaced"/>
</dbReference>
<dbReference type="Ensembl" id="ENSMMMT00000024308.1">
    <property type="protein sequence ID" value="ENSMMMP00000021412.1"/>
    <property type="gene ID" value="ENSMMMG00000018865.1"/>
</dbReference>
<organism evidence="2 3">
    <name type="scientific">Marmota marmota marmota</name>
    <name type="common">Alpine marmot</name>
    <dbReference type="NCBI Taxonomy" id="9994"/>
    <lineage>
        <taxon>Eukaryota</taxon>
        <taxon>Metazoa</taxon>
        <taxon>Chordata</taxon>
        <taxon>Craniata</taxon>
        <taxon>Vertebrata</taxon>
        <taxon>Euteleostomi</taxon>
        <taxon>Mammalia</taxon>
        <taxon>Eutheria</taxon>
        <taxon>Euarchontoglires</taxon>
        <taxon>Glires</taxon>
        <taxon>Rodentia</taxon>
        <taxon>Sciuromorpha</taxon>
        <taxon>Sciuridae</taxon>
        <taxon>Xerinae</taxon>
        <taxon>Marmotini</taxon>
        <taxon>Marmota</taxon>
    </lineage>
</organism>
<protein>
    <submittedName>
        <fullName evidence="2">Uncharacterized protein</fullName>
    </submittedName>
</protein>
<keyword evidence="3" id="KW-1185">Reference proteome</keyword>
<sequence length="51" mass="5656">MTTSLEAEGATGFQGATGSRRLPRRLPTRAFLSLLVFRRRTRPGFSGCWKG</sequence>
<proteinExistence type="predicted"/>
<reference evidence="2" key="1">
    <citation type="submission" date="2025-08" db="UniProtKB">
        <authorList>
            <consortium name="Ensembl"/>
        </authorList>
    </citation>
    <scope>IDENTIFICATION</scope>
</reference>
<name>A0A8C5ZX19_MARMA</name>
<evidence type="ECO:0000313" key="3">
    <source>
        <dbReference type="Proteomes" id="UP000694407"/>
    </source>
</evidence>